<protein>
    <submittedName>
        <fullName evidence="1">Uncharacterized protein</fullName>
    </submittedName>
</protein>
<accession>A0A0L8H3E6</accession>
<dbReference type="EMBL" id="KQ419368">
    <property type="protein sequence ID" value="KOF83803.1"/>
    <property type="molecule type" value="Genomic_DNA"/>
</dbReference>
<sequence>MKMMTLMHRQIIIYSNNVCRINSYNLFYVCQCKRHQVVCNLSTTDHQTEKLMQFPFPDTNRVTNCQYRLTTFADNIYSTNVVGYFIF</sequence>
<organism evidence="1">
    <name type="scientific">Octopus bimaculoides</name>
    <name type="common">California two-spotted octopus</name>
    <dbReference type="NCBI Taxonomy" id="37653"/>
    <lineage>
        <taxon>Eukaryota</taxon>
        <taxon>Metazoa</taxon>
        <taxon>Spiralia</taxon>
        <taxon>Lophotrochozoa</taxon>
        <taxon>Mollusca</taxon>
        <taxon>Cephalopoda</taxon>
        <taxon>Coleoidea</taxon>
        <taxon>Octopodiformes</taxon>
        <taxon>Octopoda</taxon>
        <taxon>Incirrata</taxon>
        <taxon>Octopodidae</taxon>
        <taxon>Octopus</taxon>
    </lineage>
</organism>
<dbReference type="AlphaFoldDB" id="A0A0L8H3E6"/>
<name>A0A0L8H3E6_OCTBM</name>
<reference evidence="1" key="1">
    <citation type="submission" date="2015-07" db="EMBL/GenBank/DDBJ databases">
        <title>MeaNS - Measles Nucleotide Surveillance Program.</title>
        <authorList>
            <person name="Tran T."/>
            <person name="Druce J."/>
        </authorList>
    </citation>
    <scope>NUCLEOTIDE SEQUENCE</scope>
    <source>
        <strain evidence="1">UCB-OBI-ISO-001</strain>
        <tissue evidence="1">Gonad</tissue>
    </source>
</reference>
<gene>
    <name evidence="1" type="ORF">OCBIM_22023182mg</name>
</gene>
<evidence type="ECO:0000313" key="1">
    <source>
        <dbReference type="EMBL" id="KOF83803.1"/>
    </source>
</evidence>
<proteinExistence type="predicted"/>